<accession>A0ABY5D4Z6</accession>
<proteinExistence type="predicted"/>
<evidence type="ECO:0008006" key="5">
    <source>
        <dbReference type="Google" id="ProtNLM"/>
    </source>
</evidence>
<feature type="region of interest" description="Disordered" evidence="1">
    <location>
        <begin position="22"/>
        <end position="46"/>
    </location>
</feature>
<keyword evidence="2" id="KW-0732">Signal</keyword>
<keyword evidence="4" id="KW-1185">Reference proteome</keyword>
<gene>
    <name evidence="3" type="ORF">NE857_27985</name>
</gene>
<feature type="signal peptide" evidence="2">
    <location>
        <begin position="1"/>
        <end position="20"/>
    </location>
</feature>
<evidence type="ECO:0000256" key="1">
    <source>
        <dbReference type="SAM" id="MobiDB-lite"/>
    </source>
</evidence>
<evidence type="ECO:0000256" key="2">
    <source>
        <dbReference type="SAM" id="SignalP"/>
    </source>
</evidence>
<protein>
    <recommendedName>
        <fullName evidence="5">Secreted protein</fullName>
    </recommendedName>
</protein>
<dbReference type="RefSeq" id="WP_254418354.1">
    <property type="nucleotide sequence ID" value="NZ_BAAAJB010000055.1"/>
</dbReference>
<reference evidence="3" key="1">
    <citation type="submission" date="2022-06" db="EMBL/GenBank/DDBJ databases">
        <authorList>
            <person name="Ping M."/>
        </authorList>
    </citation>
    <scope>NUCLEOTIDE SEQUENCE</scope>
    <source>
        <strain evidence="3">JCM11759T</strain>
    </source>
</reference>
<dbReference type="PROSITE" id="PS51257">
    <property type="entry name" value="PROKAR_LIPOPROTEIN"/>
    <property type="match status" value="1"/>
</dbReference>
<feature type="compositionally biased region" description="Low complexity" evidence="1">
    <location>
        <begin position="33"/>
        <end position="46"/>
    </location>
</feature>
<evidence type="ECO:0000313" key="4">
    <source>
        <dbReference type="Proteomes" id="UP001055940"/>
    </source>
</evidence>
<dbReference type="Proteomes" id="UP001055940">
    <property type="component" value="Chromosome"/>
</dbReference>
<evidence type="ECO:0000313" key="3">
    <source>
        <dbReference type="EMBL" id="USY19072.1"/>
    </source>
</evidence>
<sequence length="150" mass="15463">MTLRRITMVAAATALLAATAACSSDDTEGVPSAGGAAEGADSAQDSAEQLVAYDECMREHGVEMPEEGAGAPADLDVDGETLMAAMEACEDLMPTGELELDEETVEELRVWAECMREEGVDMPDPGPDGSLDLDGVDVTGDDYAAADAAC</sequence>
<organism evidence="3 4">
    <name type="scientific">Nocardiopsis exhalans</name>
    <dbReference type="NCBI Taxonomy" id="163604"/>
    <lineage>
        <taxon>Bacteria</taxon>
        <taxon>Bacillati</taxon>
        <taxon>Actinomycetota</taxon>
        <taxon>Actinomycetes</taxon>
        <taxon>Streptosporangiales</taxon>
        <taxon>Nocardiopsidaceae</taxon>
        <taxon>Nocardiopsis</taxon>
    </lineage>
</organism>
<dbReference type="EMBL" id="CP099837">
    <property type="protein sequence ID" value="USY19072.1"/>
    <property type="molecule type" value="Genomic_DNA"/>
</dbReference>
<feature type="chain" id="PRO_5046761375" description="Secreted protein" evidence="2">
    <location>
        <begin position="21"/>
        <end position="150"/>
    </location>
</feature>
<name>A0ABY5D4Z6_9ACTN</name>